<dbReference type="EMBL" id="CABFNS010000931">
    <property type="protein sequence ID" value="VUC36648.1"/>
    <property type="molecule type" value="Genomic_DNA"/>
</dbReference>
<dbReference type="InterPro" id="IPR010730">
    <property type="entry name" value="HET"/>
</dbReference>
<dbReference type="PANTHER" id="PTHR33112:SF16">
    <property type="entry name" value="HETEROKARYON INCOMPATIBILITY DOMAIN-CONTAINING PROTEIN"/>
    <property type="match status" value="1"/>
</dbReference>
<evidence type="ECO:0000313" key="3">
    <source>
        <dbReference type="Proteomes" id="UP000766486"/>
    </source>
</evidence>
<feature type="domain" description="Heterokaryon incompatibility" evidence="1">
    <location>
        <begin position="20"/>
        <end position="145"/>
    </location>
</feature>
<protein>
    <recommendedName>
        <fullName evidence="1">Heterokaryon incompatibility domain-containing protein</fullName>
    </recommendedName>
</protein>
<evidence type="ECO:0000259" key="1">
    <source>
        <dbReference type="Pfam" id="PF06985"/>
    </source>
</evidence>
<comment type="caution">
    <text evidence="2">The sequence shown here is derived from an EMBL/GenBank/DDBJ whole genome shotgun (WGS) entry which is preliminary data.</text>
</comment>
<keyword evidence="3" id="KW-1185">Reference proteome</keyword>
<organism evidence="2 3">
    <name type="scientific">Bionectria ochroleuca</name>
    <name type="common">Gliocladium roseum</name>
    <dbReference type="NCBI Taxonomy" id="29856"/>
    <lineage>
        <taxon>Eukaryota</taxon>
        <taxon>Fungi</taxon>
        <taxon>Dikarya</taxon>
        <taxon>Ascomycota</taxon>
        <taxon>Pezizomycotina</taxon>
        <taxon>Sordariomycetes</taxon>
        <taxon>Hypocreomycetidae</taxon>
        <taxon>Hypocreales</taxon>
        <taxon>Bionectriaceae</taxon>
        <taxon>Clonostachys</taxon>
    </lineage>
</organism>
<name>A0ABY6UYX3_BIOOC</name>
<proteinExistence type="predicted"/>
<dbReference type="Proteomes" id="UP000766486">
    <property type="component" value="Unassembled WGS sequence"/>
</dbReference>
<reference evidence="2 3" key="1">
    <citation type="submission" date="2019-06" db="EMBL/GenBank/DDBJ databases">
        <authorList>
            <person name="Broberg M."/>
        </authorList>
    </citation>
    <scope>NUCLEOTIDE SEQUENCE [LARGE SCALE GENOMIC DNA]</scope>
</reference>
<evidence type="ECO:0000313" key="2">
    <source>
        <dbReference type="EMBL" id="VUC36648.1"/>
    </source>
</evidence>
<gene>
    <name evidence="2" type="ORF">CLO192961_LOCUS449231</name>
</gene>
<dbReference type="Pfam" id="PF06985">
    <property type="entry name" value="HET"/>
    <property type="match status" value="1"/>
</dbReference>
<dbReference type="PANTHER" id="PTHR33112">
    <property type="entry name" value="DOMAIN PROTEIN, PUTATIVE-RELATED"/>
    <property type="match status" value="1"/>
</dbReference>
<accession>A0ABY6UYX3</accession>
<sequence length="440" mass="50504">MSEEMMVRTTKANLGDRMGQIPIGSLPKVFQDAIVITAELGIQWLWIDALCIVQDDLEDYQKERQAIGDIYQSSYLTLAASGARNSREGLFLDRNTEGHIPLKYTFEDESSGDISEGRVYVRALVSGFRKLWSNTLHSRAWTLQEHLLSRRIVYFDTHQMLWVCQEDHRSEDQLPEFTDSYDGRVELLNSTSRSTKDALFQWQQLVMEYSRRDLSRGSDKLPALSAIAVIMEKKLRSRYIAGLWEEHLVTWLLWRPQRGWMATPTSGYRAPSWSWASLDGEVTFMGSANDHILWEAKVDQVSVKASTDDPRGELSSGLLKITGFLHDLGNEEAGFSIEESQRFTDPAILNRVGYDHPVGEIWYDQDPSREHHMGKLHCLLIRVDLIAIHERWYGLVLRSTSANENVFYRVGYARPKQLFWGFLGKESVFDGSVEQTITII</sequence>